<dbReference type="AlphaFoldDB" id="B5Y412"/>
<reference evidence="6" key="2">
    <citation type="submission" date="2008-08" db="EMBL/GenBank/DDBJ databases">
        <authorList>
            <consortium name="Diatom Consortium"/>
            <person name="Grigoriev I."/>
            <person name="Grimwood J."/>
            <person name="Kuo A."/>
            <person name="Otillar R.P."/>
            <person name="Salamov A."/>
            <person name="Detter J.C."/>
            <person name="Lindquist E."/>
            <person name="Shapiro H."/>
            <person name="Lucas S."/>
            <person name="Glavina del Rio T."/>
            <person name="Pitluck S."/>
            <person name="Rokhsar D."/>
            <person name="Bowler C."/>
        </authorList>
    </citation>
    <scope>GENOME REANNOTATION</scope>
    <source>
        <strain evidence="6">CCAP 1055/1</strain>
    </source>
</reference>
<name>B5Y412_PHATC</name>
<keyword evidence="2" id="KW-0234">DNA repair</keyword>
<dbReference type="SMART" id="SM00478">
    <property type="entry name" value="ENDO3c"/>
    <property type="match status" value="1"/>
</dbReference>
<evidence type="ECO:0000256" key="3">
    <source>
        <dbReference type="SAM" id="MobiDB-lite"/>
    </source>
</evidence>
<dbReference type="GO" id="GO:0006285">
    <property type="term" value="P:base-excision repair, AP site formation"/>
    <property type="evidence" value="ECO:0007669"/>
    <property type="project" value="TreeGrafter"/>
</dbReference>
<dbReference type="EMBL" id="CP001141">
    <property type="protein sequence ID" value="ACI65229.1"/>
    <property type="molecule type" value="Genomic_DNA"/>
</dbReference>
<dbReference type="KEGG" id="pti:PHATR_46865"/>
<dbReference type="InterPro" id="IPR003265">
    <property type="entry name" value="HhH-GPD_domain"/>
</dbReference>
<dbReference type="OrthoDB" id="415889at2759"/>
<dbReference type="PaxDb" id="2850-Phatr46865"/>
<reference evidence="5 6" key="1">
    <citation type="journal article" date="2008" name="Nature">
        <title>The Phaeodactylum genome reveals the evolutionary history of diatom genomes.</title>
        <authorList>
            <person name="Bowler C."/>
            <person name="Allen A.E."/>
            <person name="Badger J.H."/>
            <person name="Grimwood J."/>
            <person name="Jabbari K."/>
            <person name="Kuo A."/>
            <person name="Maheswari U."/>
            <person name="Martens C."/>
            <person name="Maumus F."/>
            <person name="Otillar R.P."/>
            <person name="Rayko E."/>
            <person name="Salamov A."/>
            <person name="Vandepoele K."/>
            <person name="Beszteri B."/>
            <person name="Gruber A."/>
            <person name="Heijde M."/>
            <person name="Katinka M."/>
            <person name="Mock T."/>
            <person name="Valentin K."/>
            <person name="Verret F."/>
            <person name="Berges J.A."/>
            <person name="Brownlee C."/>
            <person name="Cadoret J.P."/>
            <person name="Chiovitti A."/>
            <person name="Choi C.J."/>
            <person name="Coesel S."/>
            <person name="De Martino A."/>
            <person name="Detter J.C."/>
            <person name="Durkin C."/>
            <person name="Falciatore A."/>
            <person name="Fournet J."/>
            <person name="Haruta M."/>
            <person name="Huysman M.J."/>
            <person name="Jenkins B.D."/>
            <person name="Jiroutova K."/>
            <person name="Jorgensen R.E."/>
            <person name="Joubert Y."/>
            <person name="Kaplan A."/>
            <person name="Kroger N."/>
            <person name="Kroth P.G."/>
            <person name="La Roche J."/>
            <person name="Lindquist E."/>
            <person name="Lommer M."/>
            <person name="Martin-Jezequel V."/>
            <person name="Lopez P.J."/>
            <person name="Lucas S."/>
            <person name="Mangogna M."/>
            <person name="McGinnis K."/>
            <person name="Medlin L.K."/>
            <person name="Montsant A."/>
            <person name="Oudot-Le Secq M.P."/>
            <person name="Napoli C."/>
            <person name="Obornik M."/>
            <person name="Parker M.S."/>
            <person name="Petit J.L."/>
            <person name="Porcel B.M."/>
            <person name="Poulsen N."/>
            <person name="Robison M."/>
            <person name="Rychlewski L."/>
            <person name="Rynearson T.A."/>
            <person name="Schmutz J."/>
            <person name="Shapiro H."/>
            <person name="Siaut M."/>
            <person name="Stanley M."/>
            <person name="Sussman M.R."/>
            <person name="Taylor A.R."/>
            <person name="Vardi A."/>
            <person name="von Dassow P."/>
            <person name="Vyverman W."/>
            <person name="Willis A."/>
            <person name="Wyrwicz L.S."/>
            <person name="Rokhsar D.S."/>
            <person name="Weissenbach J."/>
            <person name="Armbrust E.V."/>
            <person name="Green B.R."/>
            <person name="Van de Peer Y."/>
            <person name="Grigoriev I.V."/>
        </authorList>
    </citation>
    <scope>NUCLEOTIDE SEQUENCE [LARGE SCALE GENOMIC DNA]</scope>
    <source>
        <strain evidence="5 6">CCAP 1055/1</strain>
    </source>
</reference>
<dbReference type="GO" id="GO:0043916">
    <property type="term" value="F:DNA-7-methylguanine glycosylase activity"/>
    <property type="evidence" value="ECO:0007669"/>
    <property type="project" value="TreeGrafter"/>
</dbReference>
<dbReference type="HOGENOM" id="CLU_800400_0_0_1"/>
<dbReference type="Proteomes" id="UP000000759">
    <property type="component" value="Chromosome 11"/>
</dbReference>
<dbReference type="PANTHER" id="PTHR43003:SF5">
    <property type="entry name" value="DNA-3-METHYLADENINE GLYCOSYLASE"/>
    <property type="match status" value="1"/>
</dbReference>
<evidence type="ECO:0000256" key="1">
    <source>
        <dbReference type="ARBA" id="ARBA00022763"/>
    </source>
</evidence>
<dbReference type="CDD" id="cd00056">
    <property type="entry name" value="ENDO3c"/>
    <property type="match status" value="1"/>
</dbReference>
<evidence type="ECO:0000313" key="5">
    <source>
        <dbReference type="EMBL" id="ACI65229.1"/>
    </source>
</evidence>
<gene>
    <name evidence="5" type="ORF">PHATR_46865</name>
</gene>
<feature type="region of interest" description="Disordered" evidence="3">
    <location>
        <begin position="350"/>
        <end position="394"/>
    </location>
</feature>
<dbReference type="STRING" id="556484.B5Y412"/>
<dbReference type="GO" id="GO:0006307">
    <property type="term" value="P:DNA alkylation repair"/>
    <property type="evidence" value="ECO:0007669"/>
    <property type="project" value="TreeGrafter"/>
</dbReference>
<feature type="domain" description="HhH-GPD" evidence="4">
    <location>
        <begin position="162"/>
        <end position="345"/>
    </location>
</feature>
<dbReference type="PANTHER" id="PTHR43003">
    <property type="entry name" value="DNA-3-METHYLADENINE GLYCOSYLASE"/>
    <property type="match status" value="1"/>
</dbReference>
<dbReference type="GeneID" id="7204423"/>
<dbReference type="GO" id="GO:0032131">
    <property type="term" value="F:alkylated DNA binding"/>
    <property type="evidence" value="ECO:0007669"/>
    <property type="project" value="TreeGrafter"/>
</dbReference>
<dbReference type="Gene3D" id="1.10.340.30">
    <property type="entry name" value="Hypothetical protein, domain 2"/>
    <property type="match status" value="1"/>
</dbReference>
<dbReference type="Gene3D" id="1.10.1670.40">
    <property type="match status" value="1"/>
</dbReference>
<sequence length="394" mass="42970">MAIWVHPWIATTTVLCSSSVSSKSARFFLKSDRLALMSMKRRSISPRMAASSASNAVNKLAFLDDLLTESKMVNFTASPGSTGNVLQHNSATSTKAGWCLRQGLLHICTVDEGYAAPLVALHGLPAFYSCVTEATNGACRHDATQDIKDPSTCFESLCRIIAGQFVSGKSAQAVWKRLLEHARHDLTPTRILQLVSQPQGEDIEFGLQKPVGLTKNKAKSIVDLARHFEDGRLSEGFLTSSTSPSGDTDSTITSIQKALLKVQGIGPWSVDMFLLFYLEQPNVLPLGDLGVRKGIAIHFAMRGSVKKGKQAQLCPKQDAPQIRRRLEAYAPYQSLLTYYMWRAADTPSAPDSAATLEGKAKSETNHVPATSIPTEMSATPSRKRKRSSFRTITP</sequence>
<accession>B5Y412</accession>
<dbReference type="GO" id="GO:0032993">
    <property type="term" value="C:protein-DNA complex"/>
    <property type="evidence" value="ECO:0007669"/>
    <property type="project" value="TreeGrafter"/>
</dbReference>
<protein>
    <recommendedName>
        <fullName evidence="4">HhH-GPD domain-containing protein</fullName>
    </recommendedName>
</protein>
<feature type="compositionally biased region" description="Polar residues" evidence="3">
    <location>
        <begin position="365"/>
        <end position="380"/>
    </location>
</feature>
<dbReference type="GO" id="GO:0008725">
    <property type="term" value="F:DNA-3-methyladenine glycosylase activity"/>
    <property type="evidence" value="ECO:0007669"/>
    <property type="project" value="TreeGrafter"/>
</dbReference>
<evidence type="ECO:0000259" key="4">
    <source>
        <dbReference type="SMART" id="SM00478"/>
    </source>
</evidence>
<dbReference type="InterPro" id="IPR051912">
    <property type="entry name" value="Alkylbase_DNA_Glycosylase/TA"/>
</dbReference>
<dbReference type="RefSeq" id="XP_002185759.1">
    <property type="nucleotide sequence ID" value="XM_002185723.1"/>
</dbReference>
<dbReference type="eggNOG" id="KOG1918">
    <property type="taxonomic scope" value="Eukaryota"/>
</dbReference>
<dbReference type="GO" id="GO:0005634">
    <property type="term" value="C:nucleus"/>
    <property type="evidence" value="ECO:0007669"/>
    <property type="project" value="TreeGrafter"/>
</dbReference>
<evidence type="ECO:0000313" key="6">
    <source>
        <dbReference type="Proteomes" id="UP000000759"/>
    </source>
</evidence>
<evidence type="ECO:0000256" key="2">
    <source>
        <dbReference type="ARBA" id="ARBA00023204"/>
    </source>
</evidence>
<organism evidence="5 6">
    <name type="scientific">Phaeodactylum tricornutum (strain CCAP 1055/1)</name>
    <dbReference type="NCBI Taxonomy" id="556484"/>
    <lineage>
        <taxon>Eukaryota</taxon>
        <taxon>Sar</taxon>
        <taxon>Stramenopiles</taxon>
        <taxon>Ochrophyta</taxon>
        <taxon>Bacillariophyta</taxon>
        <taxon>Bacillariophyceae</taxon>
        <taxon>Bacillariophycidae</taxon>
        <taxon>Naviculales</taxon>
        <taxon>Phaeodactylaceae</taxon>
        <taxon>Phaeodactylum</taxon>
    </lineage>
</organism>
<dbReference type="InParanoid" id="B5Y412"/>
<dbReference type="InterPro" id="IPR011257">
    <property type="entry name" value="DNA_glycosylase"/>
</dbReference>
<proteinExistence type="predicted"/>
<keyword evidence="6" id="KW-1185">Reference proteome</keyword>
<dbReference type="SUPFAM" id="SSF48150">
    <property type="entry name" value="DNA-glycosylase"/>
    <property type="match status" value="1"/>
</dbReference>
<keyword evidence="1" id="KW-0227">DNA damage</keyword>